<dbReference type="PANTHER" id="PTHR43888">
    <property type="entry name" value="DNAJ-LIKE-2, ISOFORM A-RELATED"/>
    <property type="match status" value="1"/>
</dbReference>
<dbReference type="Proteomes" id="UP000694255">
    <property type="component" value="Unassembled WGS sequence"/>
</dbReference>
<dbReference type="CDD" id="cd06257">
    <property type="entry name" value="DnaJ"/>
    <property type="match status" value="1"/>
</dbReference>
<dbReference type="GO" id="GO:0051082">
    <property type="term" value="F:unfolded protein binding"/>
    <property type="evidence" value="ECO:0007669"/>
    <property type="project" value="InterPro"/>
</dbReference>
<evidence type="ECO:0000256" key="5">
    <source>
        <dbReference type="ARBA" id="ARBA00023186"/>
    </source>
</evidence>
<dbReference type="SMART" id="SM00271">
    <property type="entry name" value="DnaJ"/>
    <property type="match status" value="1"/>
</dbReference>
<dbReference type="CDD" id="cd10719">
    <property type="entry name" value="DnaJ_zf"/>
    <property type="match status" value="1"/>
</dbReference>
<feature type="zinc finger region" description="CR-type" evidence="6">
    <location>
        <begin position="147"/>
        <end position="232"/>
    </location>
</feature>
<dbReference type="PROSITE" id="PS50076">
    <property type="entry name" value="DNAJ_2"/>
    <property type="match status" value="1"/>
</dbReference>
<dbReference type="GO" id="GO:0006457">
    <property type="term" value="P:protein folding"/>
    <property type="evidence" value="ECO:0007669"/>
    <property type="project" value="InterPro"/>
</dbReference>
<evidence type="ECO:0000256" key="1">
    <source>
        <dbReference type="ARBA" id="ARBA00022723"/>
    </source>
</evidence>
<dbReference type="Pfam" id="PF00684">
    <property type="entry name" value="DnaJ_CXXCXGXG"/>
    <property type="match status" value="1"/>
</dbReference>
<keyword evidence="11" id="KW-1185">Reference proteome</keyword>
<evidence type="ECO:0000256" key="4">
    <source>
        <dbReference type="ARBA" id="ARBA00022833"/>
    </source>
</evidence>
<dbReference type="GO" id="GO:0009408">
    <property type="term" value="P:response to heat"/>
    <property type="evidence" value="ECO:0007669"/>
    <property type="project" value="InterPro"/>
</dbReference>
<keyword evidence="2" id="KW-0677">Repeat</keyword>
<evidence type="ECO:0000313" key="11">
    <source>
        <dbReference type="Proteomes" id="UP000694255"/>
    </source>
</evidence>
<evidence type="ECO:0000256" key="2">
    <source>
        <dbReference type="ARBA" id="ARBA00022737"/>
    </source>
</evidence>
<feature type="compositionally biased region" description="Basic and acidic residues" evidence="7">
    <location>
        <begin position="430"/>
        <end position="446"/>
    </location>
</feature>
<dbReference type="InterPro" id="IPR001623">
    <property type="entry name" value="DnaJ_domain"/>
</dbReference>
<dbReference type="Pfam" id="PF00226">
    <property type="entry name" value="DnaJ"/>
    <property type="match status" value="1"/>
</dbReference>
<evidence type="ECO:0000313" key="10">
    <source>
        <dbReference type="EMBL" id="KAG7663518.1"/>
    </source>
</evidence>
<dbReference type="HAMAP" id="MF_01152">
    <property type="entry name" value="DnaJ"/>
    <property type="match status" value="1"/>
</dbReference>
<comment type="caution">
    <text evidence="10">The sequence shown here is derived from an EMBL/GenBank/DDBJ whole genome shotgun (WGS) entry which is preliminary data.</text>
</comment>
<dbReference type="AlphaFoldDB" id="A0A8J5QNB7"/>
<keyword evidence="4 6" id="KW-0862">Zinc</keyword>
<dbReference type="PROSITE" id="PS00636">
    <property type="entry name" value="DNAJ_1"/>
    <property type="match status" value="1"/>
</dbReference>
<evidence type="ECO:0000256" key="6">
    <source>
        <dbReference type="PROSITE-ProRule" id="PRU00546"/>
    </source>
</evidence>
<feature type="domain" description="J" evidence="8">
    <location>
        <begin position="3"/>
        <end position="70"/>
    </location>
</feature>
<organism evidence="10 11">
    <name type="scientific">[Candida] subhashii</name>
    <dbReference type="NCBI Taxonomy" id="561895"/>
    <lineage>
        <taxon>Eukaryota</taxon>
        <taxon>Fungi</taxon>
        <taxon>Dikarya</taxon>
        <taxon>Ascomycota</taxon>
        <taxon>Saccharomycotina</taxon>
        <taxon>Pichiomycetes</taxon>
        <taxon>Debaryomycetaceae</taxon>
        <taxon>Spathaspora</taxon>
    </lineage>
</organism>
<dbReference type="InterPro" id="IPR001305">
    <property type="entry name" value="HSP_DnaJ_Cys-rich_dom"/>
</dbReference>
<dbReference type="OrthoDB" id="550424at2759"/>
<evidence type="ECO:0000259" key="9">
    <source>
        <dbReference type="PROSITE" id="PS51188"/>
    </source>
</evidence>
<dbReference type="CDD" id="cd10747">
    <property type="entry name" value="DnaJ_C"/>
    <property type="match status" value="1"/>
</dbReference>
<keyword evidence="5" id="KW-0143">Chaperone</keyword>
<keyword evidence="1 6" id="KW-0479">Metal-binding</keyword>
<dbReference type="FunFam" id="2.60.260.20:FF:000003">
    <property type="entry name" value="DnaJ subfamily A member 2"/>
    <property type="match status" value="1"/>
</dbReference>
<accession>A0A8J5QNB7</accession>
<dbReference type="InterPro" id="IPR044713">
    <property type="entry name" value="DNJA1/2-like"/>
</dbReference>
<dbReference type="InterPro" id="IPR012724">
    <property type="entry name" value="DnaJ"/>
</dbReference>
<gene>
    <name evidence="10" type="ORF">J8A68_002977</name>
</gene>
<sequence>MEDLYEILGLDSSATSIEIKKAYRKLALKYHPDKATHEEREIAEAKFKEISFAYEILIDEHKRDEYDRYGTTGGNGFGGHHHEHEYSGNPFEQFYGGSGNEYGANDFYDFFNNMNQQPNGHGGPRRANRTEDGHIEIEVTLEDLYKGKTIRTTSTRNIICTTCKGTGAKPSAVLKTCTGCKGEGSVKKIRRVGPGLMTQEIVECSTCHGSGKIHRPKDRCKTCREKRIIEETKILEFEIEKGSPNTGKIVKEGESDQSPGKETGDIILNYTCKEHAYFERKGDDLFTKFKVPLVDALCGFSKLVAIHLDGRGIQIATPRGKVIRPGDLLKLEGEGMPKLDKKSSSWFGSNSSTFGRGDMYVEIEIEFPTDNWYVEKNDIMKIKNILPTELQNKSDIKQQELKAHAVPDASVEIYADFEIINRNELPSYEQQREHDTNGHARGHDNTYEQNGYAEPECTPQ</sequence>
<name>A0A8J5QNB7_9ASCO</name>
<evidence type="ECO:0000259" key="8">
    <source>
        <dbReference type="PROSITE" id="PS50076"/>
    </source>
</evidence>
<dbReference type="GeneID" id="73469778"/>
<dbReference type="InterPro" id="IPR002939">
    <property type="entry name" value="DnaJ_C"/>
</dbReference>
<dbReference type="FunFam" id="2.10.230.10:FF:000001">
    <property type="entry name" value="DnaJ subfamily A member 2"/>
    <property type="match status" value="1"/>
</dbReference>
<feature type="domain" description="CR-type" evidence="9">
    <location>
        <begin position="147"/>
        <end position="232"/>
    </location>
</feature>
<feature type="region of interest" description="Disordered" evidence="7">
    <location>
        <begin position="425"/>
        <end position="460"/>
    </location>
</feature>
<dbReference type="RefSeq" id="XP_049263750.1">
    <property type="nucleotide sequence ID" value="XM_049406782.1"/>
</dbReference>
<reference evidence="10 11" key="1">
    <citation type="journal article" date="2021" name="DNA Res.">
        <title>Genome analysis of Candida subhashii reveals its hybrid nature and dual mitochondrial genome conformations.</title>
        <authorList>
            <person name="Mixao V."/>
            <person name="Hegedusova E."/>
            <person name="Saus E."/>
            <person name="Pryszcz L.P."/>
            <person name="Cillingova A."/>
            <person name="Nosek J."/>
            <person name="Gabaldon T."/>
        </authorList>
    </citation>
    <scope>NUCLEOTIDE SEQUENCE [LARGE SCALE GENOMIC DNA]</scope>
    <source>
        <strain evidence="10 11">CBS 10753</strain>
    </source>
</reference>
<keyword evidence="3 6" id="KW-0863">Zinc-finger</keyword>
<evidence type="ECO:0000256" key="3">
    <source>
        <dbReference type="ARBA" id="ARBA00022771"/>
    </source>
</evidence>
<dbReference type="Pfam" id="PF01556">
    <property type="entry name" value="DnaJ_C"/>
    <property type="match status" value="1"/>
</dbReference>
<dbReference type="GO" id="GO:0008270">
    <property type="term" value="F:zinc ion binding"/>
    <property type="evidence" value="ECO:0007669"/>
    <property type="project" value="UniProtKB-KW"/>
</dbReference>
<dbReference type="PROSITE" id="PS51188">
    <property type="entry name" value="ZF_CR"/>
    <property type="match status" value="1"/>
</dbReference>
<dbReference type="GO" id="GO:0030544">
    <property type="term" value="F:Hsp70 protein binding"/>
    <property type="evidence" value="ECO:0007669"/>
    <property type="project" value="InterPro"/>
</dbReference>
<dbReference type="EMBL" id="JAGSYN010000136">
    <property type="protein sequence ID" value="KAG7663518.1"/>
    <property type="molecule type" value="Genomic_DNA"/>
</dbReference>
<dbReference type="GO" id="GO:0005524">
    <property type="term" value="F:ATP binding"/>
    <property type="evidence" value="ECO:0007669"/>
    <property type="project" value="InterPro"/>
</dbReference>
<protein>
    <submittedName>
        <fullName evidence="10">XDJ1</fullName>
    </submittedName>
</protein>
<dbReference type="InterPro" id="IPR018253">
    <property type="entry name" value="DnaJ_domain_CS"/>
</dbReference>
<evidence type="ECO:0000256" key="7">
    <source>
        <dbReference type="SAM" id="MobiDB-lite"/>
    </source>
</evidence>
<proteinExistence type="inferred from homology"/>